<dbReference type="Proteomes" id="UP000321820">
    <property type="component" value="Chromosome"/>
</dbReference>
<proteinExistence type="predicted"/>
<dbReference type="Pfam" id="PF10282">
    <property type="entry name" value="Lactonase"/>
    <property type="match status" value="1"/>
</dbReference>
<dbReference type="RefSeq" id="WP_147646877.1">
    <property type="nucleotide sequence ID" value="NZ_CP042806.1"/>
</dbReference>
<dbReference type="InterPro" id="IPR019405">
    <property type="entry name" value="Lactonase_7-beta_prop"/>
</dbReference>
<gene>
    <name evidence="3" type="ORF">FTW19_06565</name>
</gene>
<dbReference type="AlphaFoldDB" id="A0A5B9ECD2"/>
<evidence type="ECO:0000313" key="3">
    <source>
        <dbReference type="EMBL" id="QEE27686.1"/>
    </source>
</evidence>
<evidence type="ECO:0000256" key="1">
    <source>
        <dbReference type="SAM" id="MobiDB-lite"/>
    </source>
</evidence>
<dbReference type="KEGG" id="talb:FTW19_06565"/>
<evidence type="ECO:0000256" key="2">
    <source>
        <dbReference type="SAM" id="SignalP"/>
    </source>
</evidence>
<dbReference type="PANTHER" id="PTHR47197">
    <property type="entry name" value="PROTEIN NIRF"/>
    <property type="match status" value="1"/>
</dbReference>
<name>A0A5B9ECD2_9BACT</name>
<keyword evidence="2" id="KW-0732">Signal</keyword>
<protein>
    <submittedName>
        <fullName evidence="3">Beta-propeller fold lactonase family protein</fullName>
    </submittedName>
</protein>
<dbReference type="SUPFAM" id="SSF50969">
    <property type="entry name" value="YVTN repeat-like/Quinoprotein amine dehydrogenase"/>
    <property type="match status" value="1"/>
</dbReference>
<feature type="region of interest" description="Disordered" evidence="1">
    <location>
        <begin position="634"/>
        <end position="653"/>
    </location>
</feature>
<dbReference type="InterPro" id="IPR051200">
    <property type="entry name" value="Host-pathogen_enzymatic-act"/>
</dbReference>
<dbReference type="InterPro" id="IPR017850">
    <property type="entry name" value="Alkaline_phosphatase_core_sf"/>
</dbReference>
<dbReference type="EMBL" id="CP042806">
    <property type="protein sequence ID" value="QEE27686.1"/>
    <property type="molecule type" value="Genomic_DNA"/>
</dbReference>
<organism evidence="3 4">
    <name type="scientific">Terriglobus albidus</name>
    <dbReference type="NCBI Taxonomy" id="1592106"/>
    <lineage>
        <taxon>Bacteria</taxon>
        <taxon>Pseudomonadati</taxon>
        <taxon>Acidobacteriota</taxon>
        <taxon>Terriglobia</taxon>
        <taxon>Terriglobales</taxon>
        <taxon>Acidobacteriaceae</taxon>
        <taxon>Terriglobus</taxon>
    </lineage>
</organism>
<dbReference type="InterPro" id="IPR011044">
    <property type="entry name" value="Quino_amine_DH_bsu"/>
</dbReference>
<sequence length="942" mass="101234">MTSVTRLSLVALLAAAPVFAQSPINLPSSKQLLPGIPGDPQRINSLPLAMAWSPDHRYLAVVNAGYGTAESNYQQSIAVLDTQTGTVKDFPESRTTLSSAQTLFSGLLFSADGQHLYASLDSLSAPEGGEPGKDGLVKTGNAIAVYSFHDGSIAADRLIPIPLQQLAPGRSQNEIGNPIPMGKAIPVPTGLALLKATNGAEQLLVANNFSDDVLQLDAASGKILRRFDLATKPIVPANYPIAIAVDAAQRFAYVALWNGSALAQLDLKSGKVVSTLPLLPPDPATGPSSHPCALVFSKDGQTLYVALANRDAIAAVSLTSGKPKLNGTLDTRLPGQSYFGAIPTALALSTDGSRLFVANSGSNAVAVFDTAQKLAAATPIHAAGFLPTEWFPTAVAVQGNKLYAATGKGKGTGPNAPKPLMAADPSQMPAKFKTRAHAYIATLLHGSLASIDLTSALPKLDELSRAVVLSNRMNAEQQHVFADGHNPIKHVIYIIKENRTYDQILGDLGVGDGDPSLTMYGKDITPNLHKLALQFGLLDNFYDSGEVSGDGHVWSTAAITSDYNEKNWQQSYRGKERTYDYEGVVAEGYPLLEGISDIDEPQSGYLWTNLAKHGKSLYHFGEFVATKFCDDSGEAPKDRSPLNGTPEPAPQRCAGKASILPGQEIPANYGGGASEYQWHIPLTYKNTATKPELEGHFDTAYPDFNLKFPDQLRVSEFITHFDKWVTERKAGKDNMPQFVMLRLGNDHTAGTTIGSPTPRSSVADNDLAVGRAVEALSHSPYWDDTAFFILEDDAQDGADHVDGHRSISLVVSKYSPRNAEAFIDHSFYTTVSVLHTMEDLLGVPPMNNNDAFAPLISPIFAGKGDQPAFTADYTNRDNKLIYQANTPKAPGAKQSSKMDFTHEDRADARLLNIILWRDSMGDKPVPQMVLHPHGQKKDDDDD</sequence>
<dbReference type="InterPro" id="IPR015943">
    <property type="entry name" value="WD40/YVTN_repeat-like_dom_sf"/>
</dbReference>
<feature type="chain" id="PRO_5023014818" evidence="2">
    <location>
        <begin position="21"/>
        <end position="942"/>
    </location>
</feature>
<dbReference type="PANTHER" id="PTHR47197:SF3">
    <property type="entry name" value="DIHYDRO-HEME D1 DEHYDROGENASE"/>
    <property type="match status" value="1"/>
</dbReference>
<dbReference type="Gene3D" id="2.130.10.10">
    <property type="entry name" value="YVTN repeat-like/Quinoprotein amine dehydrogenase"/>
    <property type="match status" value="2"/>
</dbReference>
<evidence type="ECO:0000313" key="4">
    <source>
        <dbReference type="Proteomes" id="UP000321820"/>
    </source>
</evidence>
<dbReference type="SUPFAM" id="SSF53649">
    <property type="entry name" value="Alkaline phosphatase-like"/>
    <property type="match status" value="1"/>
</dbReference>
<dbReference type="Gene3D" id="3.40.720.10">
    <property type="entry name" value="Alkaline Phosphatase, subunit A"/>
    <property type="match status" value="2"/>
</dbReference>
<dbReference type="OrthoDB" id="145213at2"/>
<reference evidence="3 4" key="1">
    <citation type="submission" date="2019-08" db="EMBL/GenBank/DDBJ databases">
        <title>Complete genome sequence of Terriglobus albidus strain ORNL.</title>
        <authorList>
            <person name="Podar M."/>
        </authorList>
    </citation>
    <scope>NUCLEOTIDE SEQUENCE [LARGE SCALE GENOMIC DNA]</scope>
    <source>
        <strain evidence="3 4">ORNL</strain>
    </source>
</reference>
<accession>A0A5B9ECD2</accession>
<keyword evidence="4" id="KW-1185">Reference proteome</keyword>
<feature type="signal peptide" evidence="2">
    <location>
        <begin position="1"/>
        <end position="20"/>
    </location>
</feature>